<evidence type="ECO:0000313" key="3">
    <source>
        <dbReference type="Proteomes" id="UP000199448"/>
    </source>
</evidence>
<protein>
    <submittedName>
        <fullName evidence="2">Uncharacterized protein</fullName>
    </submittedName>
</protein>
<dbReference type="STRING" id="390640.SAMN04488034_103167"/>
<dbReference type="Proteomes" id="UP000199448">
    <property type="component" value="Unassembled WGS sequence"/>
</dbReference>
<sequence>MRPFQILVWWILVPVLCGCTDHETISQPSHDGKLMTGVFRDSEVTGLTYETETQLGKTDVAGEFLFKEGENISFFVGGIYLGSGTAATVMSPVSIASQQPSSLSSQEVKNLASFLQSLDHDSEPGNGIIIKKEVAEALKNKQIDFTNMKLQDLGEVLAGVIQQTDANLKPVYPEKAAVHLNQTFGEVYVPQDHASAYFIPAIEGWHELSFDAVHWIHYTDENNRLLTSSLYDKRPFRVVMQNEYTAFNAAGLPVEFRQKTLANDQFSEEKLFRITYTAKNQLESITTTSAEGEFLSKVKITNMDGHFRINEALHYNENGEFLLREKVIYDKSGVRSNKEYYSTSEGTSKESKDFMGNTSYAYNEHGEYRVVTHYSTDEILTDVYRYRADKTLRKTEHYRYSDQKWKRIVEYDSRENIISVTTVSGDNSNKSFTASKEAPDLSSSH</sequence>
<dbReference type="AlphaFoldDB" id="A0A1H5MYY2"/>
<dbReference type="OrthoDB" id="1428549at2"/>
<dbReference type="RefSeq" id="WP_143019292.1">
    <property type="nucleotide sequence ID" value="NZ_FNGG01000003.1"/>
</dbReference>
<keyword evidence="3" id="KW-1185">Reference proteome</keyword>
<name>A0A1H5MYY2_9FLAO</name>
<accession>A0A1H5MYY2</accession>
<gene>
    <name evidence="2" type="ORF">SAMN04488034_103167</name>
</gene>
<dbReference type="EMBL" id="FNUG01000003">
    <property type="protein sequence ID" value="SEE93841.1"/>
    <property type="molecule type" value="Genomic_DNA"/>
</dbReference>
<proteinExistence type="predicted"/>
<organism evidence="2 3">
    <name type="scientific">Salinimicrobium catena</name>
    <dbReference type="NCBI Taxonomy" id="390640"/>
    <lineage>
        <taxon>Bacteria</taxon>
        <taxon>Pseudomonadati</taxon>
        <taxon>Bacteroidota</taxon>
        <taxon>Flavobacteriia</taxon>
        <taxon>Flavobacteriales</taxon>
        <taxon>Flavobacteriaceae</taxon>
        <taxon>Salinimicrobium</taxon>
    </lineage>
</organism>
<reference evidence="2 3" key="1">
    <citation type="submission" date="2016-10" db="EMBL/GenBank/DDBJ databases">
        <authorList>
            <person name="de Groot N.N."/>
        </authorList>
    </citation>
    <scope>NUCLEOTIDE SEQUENCE [LARGE SCALE GENOMIC DNA]</scope>
    <source>
        <strain evidence="2 3">DSM 23553</strain>
    </source>
</reference>
<evidence type="ECO:0000256" key="1">
    <source>
        <dbReference type="SAM" id="MobiDB-lite"/>
    </source>
</evidence>
<evidence type="ECO:0000313" key="2">
    <source>
        <dbReference type="EMBL" id="SEE93841.1"/>
    </source>
</evidence>
<feature type="region of interest" description="Disordered" evidence="1">
    <location>
        <begin position="426"/>
        <end position="445"/>
    </location>
</feature>
<dbReference type="PROSITE" id="PS51257">
    <property type="entry name" value="PROKAR_LIPOPROTEIN"/>
    <property type="match status" value="1"/>
</dbReference>